<sequence length="62" mass="7064">MLKKHQNSMHCLNAILSCMHGGLPKGRIEEGDIYTVVASRNRYYSLKFCIFLFLASDNVKNS</sequence>
<reference evidence="1" key="1">
    <citation type="submission" date="2014-11" db="EMBL/GenBank/DDBJ databases">
        <authorList>
            <person name="Amaro Gonzalez C."/>
        </authorList>
    </citation>
    <scope>NUCLEOTIDE SEQUENCE</scope>
</reference>
<dbReference type="PROSITE" id="PS51257">
    <property type="entry name" value="PROKAR_LIPOPROTEIN"/>
    <property type="match status" value="1"/>
</dbReference>
<accession>A0A0E9WQ70</accession>
<dbReference type="AlphaFoldDB" id="A0A0E9WQ70"/>
<protein>
    <submittedName>
        <fullName evidence="1">Uncharacterized protein</fullName>
    </submittedName>
</protein>
<organism evidence="1">
    <name type="scientific">Anguilla anguilla</name>
    <name type="common">European freshwater eel</name>
    <name type="synonym">Muraena anguilla</name>
    <dbReference type="NCBI Taxonomy" id="7936"/>
    <lineage>
        <taxon>Eukaryota</taxon>
        <taxon>Metazoa</taxon>
        <taxon>Chordata</taxon>
        <taxon>Craniata</taxon>
        <taxon>Vertebrata</taxon>
        <taxon>Euteleostomi</taxon>
        <taxon>Actinopterygii</taxon>
        <taxon>Neopterygii</taxon>
        <taxon>Teleostei</taxon>
        <taxon>Anguilliformes</taxon>
        <taxon>Anguillidae</taxon>
        <taxon>Anguilla</taxon>
    </lineage>
</organism>
<name>A0A0E9WQ70_ANGAN</name>
<proteinExistence type="predicted"/>
<dbReference type="EMBL" id="GBXM01016166">
    <property type="protein sequence ID" value="JAH92411.1"/>
    <property type="molecule type" value="Transcribed_RNA"/>
</dbReference>
<reference evidence="1" key="2">
    <citation type="journal article" date="2015" name="Fish Shellfish Immunol.">
        <title>Early steps in the European eel (Anguilla anguilla)-Vibrio vulnificus interaction in the gills: Role of the RtxA13 toxin.</title>
        <authorList>
            <person name="Callol A."/>
            <person name="Pajuelo D."/>
            <person name="Ebbesson L."/>
            <person name="Teles M."/>
            <person name="MacKenzie S."/>
            <person name="Amaro C."/>
        </authorList>
    </citation>
    <scope>NUCLEOTIDE SEQUENCE</scope>
</reference>
<evidence type="ECO:0000313" key="1">
    <source>
        <dbReference type="EMBL" id="JAH92411.1"/>
    </source>
</evidence>